<dbReference type="EMBL" id="CAJNOK010039834">
    <property type="protein sequence ID" value="CAF1547445.1"/>
    <property type="molecule type" value="Genomic_DNA"/>
</dbReference>
<dbReference type="AlphaFoldDB" id="A0A8S2FT21"/>
<dbReference type="Proteomes" id="UP000677228">
    <property type="component" value="Unassembled WGS sequence"/>
</dbReference>
<name>A0A8S2FT21_9BILA</name>
<sequence length="24" mass="2550">PRPRPHPAGVGVGDWSQGIPADPW</sequence>
<evidence type="ECO:0000313" key="2">
    <source>
        <dbReference type="EMBL" id="CAF1547445.1"/>
    </source>
</evidence>
<feature type="non-terminal residue" evidence="2">
    <location>
        <position position="1"/>
    </location>
</feature>
<evidence type="ECO:0000313" key="4">
    <source>
        <dbReference type="Proteomes" id="UP000677228"/>
    </source>
</evidence>
<dbReference type="EMBL" id="CAJOBA010062254">
    <property type="protein sequence ID" value="CAF4336732.1"/>
    <property type="molecule type" value="Genomic_DNA"/>
</dbReference>
<protein>
    <submittedName>
        <fullName evidence="2">Uncharacterized protein</fullName>
    </submittedName>
</protein>
<organism evidence="2 4">
    <name type="scientific">Didymodactylos carnosus</name>
    <dbReference type="NCBI Taxonomy" id="1234261"/>
    <lineage>
        <taxon>Eukaryota</taxon>
        <taxon>Metazoa</taxon>
        <taxon>Spiralia</taxon>
        <taxon>Gnathifera</taxon>
        <taxon>Rotifera</taxon>
        <taxon>Eurotatoria</taxon>
        <taxon>Bdelloidea</taxon>
        <taxon>Philodinida</taxon>
        <taxon>Philodinidae</taxon>
        <taxon>Didymodactylos</taxon>
    </lineage>
</organism>
<dbReference type="Proteomes" id="UP000682733">
    <property type="component" value="Unassembled WGS sequence"/>
</dbReference>
<proteinExistence type="predicted"/>
<accession>A0A8S2FT21</accession>
<gene>
    <name evidence="2" type="ORF">OVA965_LOCUS39099</name>
    <name evidence="3" type="ORF">TMI583_LOCUS40359</name>
</gene>
<comment type="caution">
    <text evidence="2">The sequence shown here is derived from an EMBL/GenBank/DDBJ whole genome shotgun (WGS) entry which is preliminary data.</text>
</comment>
<evidence type="ECO:0000313" key="3">
    <source>
        <dbReference type="EMBL" id="CAF4336732.1"/>
    </source>
</evidence>
<reference evidence="2" key="1">
    <citation type="submission" date="2021-02" db="EMBL/GenBank/DDBJ databases">
        <authorList>
            <person name="Nowell W R."/>
        </authorList>
    </citation>
    <scope>NUCLEOTIDE SEQUENCE</scope>
</reference>
<feature type="region of interest" description="Disordered" evidence="1">
    <location>
        <begin position="1"/>
        <end position="24"/>
    </location>
</feature>
<evidence type="ECO:0000256" key="1">
    <source>
        <dbReference type="SAM" id="MobiDB-lite"/>
    </source>
</evidence>